<dbReference type="RefSeq" id="WP_340363856.1">
    <property type="nucleotide sequence ID" value="NZ_JBBKZV010000006.1"/>
</dbReference>
<keyword evidence="1" id="KW-0472">Membrane</keyword>
<name>A0ABU8VYY0_9BURK</name>
<protein>
    <recommendedName>
        <fullName evidence="5">MxaA protein</fullName>
    </recommendedName>
</protein>
<evidence type="ECO:0000256" key="2">
    <source>
        <dbReference type="SAM" id="SignalP"/>
    </source>
</evidence>
<evidence type="ECO:0000256" key="1">
    <source>
        <dbReference type="SAM" id="Phobius"/>
    </source>
</evidence>
<proteinExistence type="predicted"/>
<keyword evidence="2" id="KW-0732">Signal</keyword>
<reference evidence="3 4" key="1">
    <citation type="submission" date="2024-03" db="EMBL/GenBank/DDBJ databases">
        <title>Novel species of the genus Variovorax.</title>
        <authorList>
            <person name="Liu Q."/>
            <person name="Xin Y.-H."/>
        </authorList>
    </citation>
    <scope>NUCLEOTIDE SEQUENCE [LARGE SCALE GENOMIC DNA]</scope>
    <source>
        <strain evidence="3 4">KACC 18501</strain>
    </source>
</reference>
<feature type="signal peptide" evidence="2">
    <location>
        <begin position="1"/>
        <end position="38"/>
    </location>
</feature>
<accession>A0ABU8VYY0</accession>
<gene>
    <name evidence="3" type="ORF">WKW80_12330</name>
</gene>
<evidence type="ECO:0000313" key="3">
    <source>
        <dbReference type="EMBL" id="MEJ8822808.1"/>
    </source>
</evidence>
<comment type="caution">
    <text evidence="3">The sequence shown here is derived from an EMBL/GenBank/DDBJ whole genome shotgun (WGS) entry which is preliminary data.</text>
</comment>
<organism evidence="3 4">
    <name type="scientific">Variovorax humicola</name>
    <dbReference type="NCBI Taxonomy" id="1769758"/>
    <lineage>
        <taxon>Bacteria</taxon>
        <taxon>Pseudomonadati</taxon>
        <taxon>Pseudomonadota</taxon>
        <taxon>Betaproteobacteria</taxon>
        <taxon>Burkholderiales</taxon>
        <taxon>Comamonadaceae</taxon>
        <taxon>Variovorax</taxon>
    </lineage>
</organism>
<feature type="transmembrane region" description="Helical" evidence="1">
    <location>
        <begin position="187"/>
        <end position="208"/>
    </location>
</feature>
<keyword evidence="4" id="KW-1185">Reference proteome</keyword>
<keyword evidence="1" id="KW-0812">Transmembrane</keyword>
<sequence>MPEPAMITLGRVPCARRRGFRGVMVGLAAWAACAGALAAMQLDAAFSEPRAFGYQVGDLVSRSVTVDAPDGLVLDESSVPQPGVRGNALELRSVARLDSGVSGGRRLEFRLTYQVFLSPPQPRTLEMPGFVLRFHGEPREQEIRVEAWPVTVSPLVPEDVSPRRGLGELQPDAAPLLIDTRAARWRLMAYGGVALVLLAWLAHVYIGLPWWARAHRPFLQAWRALRGLTPDSPDPQWRAAFQRLHDALNRTMGEVVFEQGVDRFVAARPRFGPLREDLATFFQQSRREFFGDERSTTADRQWVVEFCRRCRDAERGG</sequence>
<evidence type="ECO:0008006" key="5">
    <source>
        <dbReference type="Google" id="ProtNLM"/>
    </source>
</evidence>
<evidence type="ECO:0000313" key="4">
    <source>
        <dbReference type="Proteomes" id="UP001363010"/>
    </source>
</evidence>
<dbReference type="Proteomes" id="UP001363010">
    <property type="component" value="Unassembled WGS sequence"/>
</dbReference>
<feature type="chain" id="PRO_5045569776" description="MxaA protein" evidence="2">
    <location>
        <begin position="39"/>
        <end position="317"/>
    </location>
</feature>
<keyword evidence="1" id="KW-1133">Transmembrane helix</keyword>
<dbReference type="EMBL" id="JBBKZV010000006">
    <property type="protein sequence ID" value="MEJ8822808.1"/>
    <property type="molecule type" value="Genomic_DNA"/>
</dbReference>